<name>A0A1G5R3C8_9RHOB</name>
<evidence type="ECO:0000313" key="2">
    <source>
        <dbReference type="Proteomes" id="UP000198767"/>
    </source>
</evidence>
<gene>
    <name evidence="1" type="ORF">SAMN04488118_10819</name>
</gene>
<protein>
    <submittedName>
        <fullName evidence="1">Uncharacterized protein</fullName>
    </submittedName>
</protein>
<sequence length="110" mass="12363">MFTKNLSSTNVASLPMPRDLSGMPEVIRRLNARELRDEVQLPDLTVDADPPIPYQGNRTINPRSRGACRLFSVLPDLPTGRPRIYGLDSQLEYHHLALVLSNPSVEQVQE</sequence>
<dbReference type="OrthoDB" id="7982727at2"/>
<evidence type="ECO:0000313" key="1">
    <source>
        <dbReference type="EMBL" id="SCZ68562.1"/>
    </source>
</evidence>
<organism evidence="1 2">
    <name type="scientific">Epibacterium ulvae</name>
    <dbReference type="NCBI Taxonomy" id="1156985"/>
    <lineage>
        <taxon>Bacteria</taxon>
        <taxon>Pseudomonadati</taxon>
        <taxon>Pseudomonadota</taxon>
        <taxon>Alphaproteobacteria</taxon>
        <taxon>Rhodobacterales</taxon>
        <taxon>Roseobacteraceae</taxon>
        <taxon>Epibacterium</taxon>
    </lineage>
</organism>
<keyword evidence="2" id="KW-1185">Reference proteome</keyword>
<dbReference type="AlphaFoldDB" id="A0A1G5R3C8"/>
<reference evidence="1 2" key="1">
    <citation type="submission" date="2016-10" db="EMBL/GenBank/DDBJ databases">
        <authorList>
            <person name="de Groot N.N."/>
        </authorList>
    </citation>
    <scope>NUCLEOTIDE SEQUENCE [LARGE SCALE GENOMIC DNA]</scope>
    <source>
        <strain evidence="1 2">U95</strain>
    </source>
</reference>
<dbReference type="EMBL" id="FMWG01000008">
    <property type="protein sequence ID" value="SCZ68562.1"/>
    <property type="molecule type" value="Genomic_DNA"/>
</dbReference>
<accession>A0A1G5R3C8</accession>
<proteinExistence type="predicted"/>
<dbReference type="Proteomes" id="UP000198767">
    <property type="component" value="Unassembled WGS sequence"/>
</dbReference>
<dbReference type="RefSeq" id="WP_139163211.1">
    <property type="nucleotide sequence ID" value="NZ_FMWG01000008.1"/>
</dbReference>